<protein>
    <submittedName>
        <fullName evidence="1">Uncharacterized protein</fullName>
    </submittedName>
</protein>
<keyword evidence="2" id="KW-1185">Reference proteome</keyword>
<evidence type="ECO:0000313" key="2">
    <source>
        <dbReference type="Proteomes" id="UP000789803"/>
    </source>
</evidence>
<comment type="caution">
    <text evidence="1">The sequence shown here is derived from an EMBL/GenBank/DDBJ whole genome shotgun (WGS) entry which is preliminary data.</text>
</comment>
<name>A0ABM8Q496_9BACT</name>
<sequence length="237" mass="27310">MRFGYLSDIGETTPSIFSKLNKVVKTKAFITLYNACVSQELKIEPRYAKYGSIKRAFLAKIDDLLKPKFCKATSFCLVSNAIIYAYKTKNYELIGKFSKNPKYKVAKLIKTLFINGKFEINFDANFMFSQFVYDKIANKNFDKDVSFQNNAICISQNGEKLLCVLPCFCDFSLSDVNKVKDEIDSAVFAIKEHGFKQVYVVMPRNSEFRKHIEVRHCECGHSQIKLVPYTISNTKFY</sequence>
<dbReference type="EMBL" id="CAJHOF010000003">
    <property type="protein sequence ID" value="CAD7287565.1"/>
    <property type="molecule type" value="Genomic_DNA"/>
</dbReference>
<proteinExistence type="predicted"/>
<dbReference type="RefSeq" id="WP_229932267.1">
    <property type="nucleotide sequence ID" value="NZ_CAJHOF010000003.1"/>
</dbReference>
<gene>
    <name evidence="1" type="ORF">LMG7974_00444</name>
</gene>
<evidence type="ECO:0000313" key="1">
    <source>
        <dbReference type="EMBL" id="CAD7287565.1"/>
    </source>
</evidence>
<dbReference type="Proteomes" id="UP000789803">
    <property type="component" value="Unassembled WGS sequence"/>
</dbReference>
<accession>A0ABM8Q496</accession>
<organism evidence="1 2">
    <name type="scientific">Campylobacter majalis</name>
    <dbReference type="NCBI Taxonomy" id="2790656"/>
    <lineage>
        <taxon>Bacteria</taxon>
        <taxon>Pseudomonadati</taxon>
        <taxon>Campylobacterota</taxon>
        <taxon>Epsilonproteobacteria</taxon>
        <taxon>Campylobacterales</taxon>
        <taxon>Campylobacteraceae</taxon>
        <taxon>Campylobacter</taxon>
    </lineage>
</organism>
<reference evidence="1 2" key="1">
    <citation type="submission" date="2020-11" db="EMBL/GenBank/DDBJ databases">
        <authorList>
            <person name="Peeters C."/>
        </authorList>
    </citation>
    <scope>NUCLEOTIDE SEQUENCE [LARGE SCALE GENOMIC DNA]</scope>
    <source>
        <strain evidence="1 2">LMG 7974</strain>
    </source>
</reference>